<evidence type="ECO:0000313" key="1">
    <source>
        <dbReference type="EMBL" id="KKN06845.1"/>
    </source>
</evidence>
<gene>
    <name evidence="1" type="ORF">LCGC14_1073040</name>
</gene>
<reference evidence="1" key="1">
    <citation type="journal article" date="2015" name="Nature">
        <title>Complex archaea that bridge the gap between prokaryotes and eukaryotes.</title>
        <authorList>
            <person name="Spang A."/>
            <person name="Saw J.H."/>
            <person name="Jorgensen S.L."/>
            <person name="Zaremba-Niedzwiedzka K."/>
            <person name="Martijn J."/>
            <person name="Lind A.E."/>
            <person name="van Eijk R."/>
            <person name="Schleper C."/>
            <person name="Guy L."/>
            <person name="Ettema T.J."/>
        </authorList>
    </citation>
    <scope>NUCLEOTIDE SEQUENCE</scope>
</reference>
<proteinExistence type="predicted"/>
<organism evidence="1">
    <name type="scientific">marine sediment metagenome</name>
    <dbReference type="NCBI Taxonomy" id="412755"/>
    <lineage>
        <taxon>unclassified sequences</taxon>
        <taxon>metagenomes</taxon>
        <taxon>ecological metagenomes</taxon>
    </lineage>
</organism>
<protein>
    <submittedName>
        <fullName evidence="1">Uncharacterized protein</fullName>
    </submittedName>
</protein>
<dbReference type="EMBL" id="LAZR01004637">
    <property type="protein sequence ID" value="KKN06845.1"/>
    <property type="molecule type" value="Genomic_DNA"/>
</dbReference>
<comment type="caution">
    <text evidence="1">The sequence shown here is derived from an EMBL/GenBank/DDBJ whole genome shotgun (WGS) entry which is preliminary data.</text>
</comment>
<dbReference type="AlphaFoldDB" id="A0A0F9MHI0"/>
<accession>A0A0F9MHI0</accession>
<sequence>MFKKLFILVVMISLLAVSLTGCFDTFSRSRRSKELEIEVTLIDGPPKGYNQYITKIDSIYYPLDEIWVFIDVKNLSFEMRESEMLEEPGRWINIEQKLEVYGPNSNLLLEQFMFYNEGFLRLDFNLDEAYFVNYFSVPFKPYIGEYKIVVTIWDHLKGAIAIDSVNFIVKPNKILPIKKSI</sequence>
<name>A0A0F9MHI0_9ZZZZ</name>
<dbReference type="PROSITE" id="PS51257">
    <property type="entry name" value="PROKAR_LIPOPROTEIN"/>
    <property type="match status" value="1"/>
</dbReference>